<dbReference type="STRING" id="293826.Amet_2450"/>
<proteinExistence type="predicted"/>
<keyword evidence="2" id="KW-0732">Signal</keyword>
<dbReference type="EMBL" id="CP000724">
    <property type="protein sequence ID" value="ABR48604.1"/>
    <property type="molecule type" value="Genomic_DNA"/>
</dbReference>
<sequence length="266" mass="29632">MSKQLYKKLVIPTVMATLLLSATTASAYTVDRSSYGQRFVFNVNSTQQLSQYGTSYRFRLPFLTFNPQNFNRETTEKAVPTPVEQAEKDIQPTKDTTPTPQQEVVKETPAPTPAPQPTPQPAPQPVPPATPNINVGNTSNARHSLTQSEIQLVEYVNQARKDAGLTALVIDVDLSYVARVKSQDMHDNQYFSHTSPTYGSPFDMMRHFGISYRAAAENIARTSSVQSAHNGFMNSEGHRKNILNPNLTHIGIGIYNGYYTQMFISK</sequence>
<evidence type="ECO:0000313" key="4">
    <source>
        <dbReference type="EMBL" id="ABR48604.1"/>
    </source>
</evidence>
<dbReference type="PANTHER" id="PTHR31157:SF1">
    <property type="entry name" value="SCP DOMAIN-CONTAINING PROTEIN"/>
    <property type="match status" value="1"/>
</dbReference>
<accession>A6TQY6</accession>
<evidence type="ECO:0000256" key="2">
    <source>
        <dbReference type="SAM" id="SignalP"/>
    </source>
</evidence>
<dbReference type="Pfam" id="PF00188">
    <property type="entry name" value="CAP"/>
    <property type="match status" value="1"/>
</dbReference>
<feature type="compositionally biased region" description="Low complexity" evidence="1">
    <location>
        <begin position="93"/>
        <end position="102"/>
    </location>
</feature>
<name>A6TQY6_ALKMQ</name>
<dbReference type="HOGENOM" id="CLU_048111_0_1_9"/>
<feature type="domain" description="SCP" evidence="3">
    <location>
        <begin position="153"/>
        <end position="261"/>
    </location>
</feature>
<dbReference type="AlphaFoldDB" id="A6TQY6"/>
<feature type="signal peptide" evidence="2">
    <location>
        <begin position="1"/>
        <end position="27"/>
    </location>
</feature>
<evidence type="ECO:0000313" key="5">
    <source>
        <dbReference type="Proteomes" id="UP000001572"/>
    </source>
</evidence>
<dbReference type="CDD" id="cd05379">
    <property type="entry name" value="CAP_bacterial"/>
    <property type="match status" value="1"/>
</dbReference>
<feature type="chain" id="PRO_5002702874" evidence="2">
    <location>
        <begin position="28"/>
        <end position="266"/>
    </location>
</feature>
<dbReference type="SUPFAM" id="SSF55797">
    <property type="entry name" value="PR-1-like"/>
    <property type="match status" value="1"/>
</dbReference>
<feature type="compositionally biased region" description="Pro residues" evidence="1">
    <location>
        <begin position="110"/>
        <end position="130"/>
    </location>
</feature>
<dbReference type="KEGG" id="amt:Amet_2450"/>
<evidence type="ECO:0000259" key="3">
    <source>
        <dbReference type="Pfam" id="PF00188"/>
    </source>
</evidence>
<feature type="region of interest" description="Disordered" evidence="1">
    <location>
        <begin position="71"/>
        <end position="139"/>
    </location>
</feature>
<reference evidence="5" key="1">
    <citation type="journal article" date="2016" name="Genome Announc.">
        <title>Complete genome sequence of Alkaliphilus metalliredigens strain QYMF, an alkaliphilic and metal-reducing bacterium isolated from borax-contaminated leachate ponds.</title>
        <authorList>
            <person name="Hwang C."/>
            <person name="Copeland A."/>
            <person name="Lucas S."/>
            <person name="Lapidus A."/>
            <person name="Barry K."/>
            <person name="Detter J.C."/>
            <person name="Glavina Del Rio T."/>
            <person name="Hammon N."/>
            <person name="Israni S."/>
            <person name="Dalin E."/>
            <person name="Tice H."/>
            <person name="Pitluck S."/>
            <person name="Chertkov O."/>
            <person name="Brettin T."/>
            <person name="Bruce D."/>
            <person name="Han C."/>
            <person name="Schmutz J."/>
            <person name="Larimer F."/>
            <person name="Land M.L."/>
            <person name="Hauser L."/>
            <person name="Kyrpides N."/>
            <person name="Mikhailova N."/>
            <person name="Ye Q."/>
            <person name="Zhou J."/>
            <person name="Richardson P."/>
            <person name="Fields M.W."/>
        </authorList>
    </citation>
    <scope>NUCLEOTIDE SEQUENCE [LARGE SCALE GENOMIC DNA]</scope>
    <source>
        <strain evidence="5">QYMF</strain>
    </source>
</reference>
<gene>
    <name evidence="4" type="ordered locus">Amet_2450</name>
</gene>
<dbReference type="Gene3D" id="3.40.33.10">
    <property type="entry name" value="CAP"/>
    <property type="match status" value="1"/>
</dbReference>
<keyword evidence="5" id="KW-1185">Reference proteome</keyword>
<dbReference type="OrthoDB" id="9783944at2"/>
<dbReference type="RefSeq" id="WP_012063579.1">
    <property type="nucleotide sequence ID" value="NC_009633.1"/>
</dbReference>
<dbReference type="eggNOG" id="COG2340">
    <property type="taxonomic scope" value="Bacteria"/>
</dbReference>
<dbReference type="Proteomes" id="UP000001572">
    <property type="component" value="Chromosome"/>
</dbReference>
<dbReference type="InterPro" id="IPR014044">
    <property type="entry name" value="CAP_dom"/>
</dbReference>
<dbReference type="PANTHER" id="PTHR31157">
    <property type="entry name" value="SCP DOMAIN-CONTAINING PROTEIN"/>
    <property type="match status" value="1"/>
</dbReference>
<dbReference type="InterPro" id="IPR035940">
    <property type="entry name" value="CAP_sf"/>
</dbReference>
<organism evidence="4 5">
    <name type="scientific">Alkaliphilus metalliredigens (strain QYMF)</name>
    <dbReference type="NCBI Taxonomy" id="293826"/>
    <lineage>
        <taxon>Bacteria</taxon>
        <taxon>Bacillati</taxon>
        <taxon>Bacillota</taxon>
        <taxon>Clostridia</taxon>
        <taxon>Peptostreptococcales</taxon>
        <taxon>Natronincolaceae</taxon>
        <taxon>Alkaliphilus</taxon>
    </lineage>
</organism>
<evidence type="ECO:0000256" key="1">
    <source>
        <dbReference type="SAM" id="MobiDB-lite"/>
    </source>
</evidence>
<protein>
    <submittedName>
        <fullName evidence="4">SCP-like extracellular protein</fullName>
    </submittedName>
</protein>